<dbReference type="AlphaFoldDB" id="A0A4Y2H700"/>
<name>A0A4Y2H700_ARAVE</name>
<comment type="caution">
    <text evidence="2">The sequence shown here is derived from an EMBL/GenBank/DDBJ whole genome shotgun (WGS) entry which is preliminary data.</text>
</comment>
<protein>
    <submittedName>
        <fullName evidence="2">Uncharacterized protein</fullName>
    </submittedName>
</protein>
<evidence type="ECO:0000313" key="2">
    <source>
        <dbReference type="EMBL" id="GBM60765.1"/>
    </source>
</evidence>
<reference evidence="2 3" key="1">
    <citation type="journal article" date="2019" name="Sci. Rep.">
        <title>Orb-weaving spider Araneus ventricosus genome elucidates the spidroin gene catalogue.</title>
        <authorList>
            <person name="Kono N."/>
            <person name="Nakamura H."/>
            <person name="Ohtoshi R."/>
            <person name="Moran D.A.P."/>
            <person name="Shinohara A."/>
            <person name="Yoshida Y."/>
            <person name="Fujiwara M."/>
            <person name="Mori M."/>
            <person name="Tomita M."/>
            <person name="Arakawa K."/>
        </authorList>
    </citation>
    <scope>NUCLEOTIDE SEQUENCE [LARGE SCALE GENOMIC DNA]</scope>
</reference>
<feature type="region of interest" description="Disordered" evidence="1">
    <location>
        <begin position="73"/>
        <end position="96"/>
    </location>
</feature>
<dbReference type="EMBL" id="BGPR01001737">
    <property type="protein sequence ID" value="GBM60765.1"/>
    <property type="molecule type" value="Genomic_DNA"/>
</dbReference>
<organism evidence="2 3">
    <name type="scientific">Araneus ventricosus</name>
    <name type="common">Orbweaver spider</name>
    <name type="synonym">Epeira ventricosa</name>
    <dbReference type="NCBI Taxonomy" id="182803"/>
    <lineage>
        <taxon>Eukaryota</taxon>
        <taxon>Metazoa</taxon>
        <taxon>Ecdysozoa</taxon>
        <taxon>Arthropoda</taxon>
        <taxon>Chelicerata</taxon>
        <taxon>Arachnida</taxon>
        <taxon>Araneae</taxon>
        <taxon>Araneomorphae</taxon>
        <taxon>Entelegynae</taxon>
        <taxon>Araneoidea</taxon>
        <taxon>Araneidae</taxon>
        <taxon>Araneus</taxon>
    </lineage>
</organism>
<accession>A0A4Y2H700</accession>
<evidence type="ECO:0000313" key="3">
    <source>
        <dbReference type="Proteomes" id="UP000499080"/>
    </source>
</evidence>
<keyword evidence="3" id="KW-1185">Reference proteome</keyword>
<sequence length="126" mass="14018">MNTKTFPISCSRYIKNASWLKSTLHHIALMEFQTEPFFPLLLEHSINAPFVPRGKKVPSFGAPEVYFIISKPHLSSSSSSGKAPDVSGMIQNSDHPTRQNTLIVPADTRRTTPIFVSMATMRAESI</sequence>
<proteinExistence type="predicted"/>
<gene>
    <name evidence="2" type="ORF">AVEN_233831_1</name>
</gene>
<evidence type="ECO:0000256" key="1">
    <source>
        <dbReference type="SAM" id="MobiDB-lite"/>
    </source>
</evidence>
<dbReference type="Proteomes" id="UP000499080">
    <property type="component" value="Unassembled WGS sequence"/>
</dbReference>